<sequence>MTASTSAANGKVEGFLKDLADQLRAGDTYGKLDKFSDEAMLAPFVLTKEQRRQISVACDIDAVIEARVRSFYQAVAAAVEKATRVETTTVLDLNHEGFGRVVIFAGRLVVLSDVLRDAQRFGFNSLEDLAARGEAFVTAAAKYVDQYREAARDDS</sequence>
<dbReference type="RefSeq" id="WP_091273470.1">
    <property type="nucleotide sequence ID" value="NZ_FAOZ01000004.1"/>
</dbReference>
<gene>
    <name evidence="1" type="ORF">Ga0074812_104323</name>
</gene>
<proteinExistence type="predicted"/>
<dbReference type="Pfam" id="PF03270">
    <property type="entry name" value="DUF269"/>
    <property type="match status" value="1"/>
</dbReference>
<dbReference type="InterPro" id="IPR004952">
    <property type="entry name" value="NifX-assoc_nitrogen_fix"/>
</dbReference>
<accession>A0A0S4QL54</accession>
<reference evidence="2" key="1">
    <citation type="submission" date="2015-11" db="EMBL/GenBank/DDBJ databases">
        <authorList>
            <person name="Varghese N."/>
        </authorList>
    </citation>
    <scope>NUCLEOTIDE SEQUENCE [LARGE SCALE GENOMIC DNA]</scope>
    <source>
        <strain evidence="2">DSM 45899</strain>
    </source>
</reference>
<dbReference type="AlphaFoldDB" id="A0A0S4QL54"/>
<keyword evidence="2" id="KW-1185">Reference proteome</keyword>
<dbReference type="Proteomes" id="UP000198802">
    <property type="component" value="Unassembled WGS sequence"/>
</dbReference>
<evidence type="ECO:0000313" key="2">
    <source>
        <dbReference type="Proteomes" id="UP000198802"/>
    </source>
</evidence>
<name>A0A0S4QL54_9ACTN</name>
<dbReference type="EMBL" id="FAOZ01000004">
    <property type="protein sequence ID" value="CUU55242.1"/>
    <property type="molecule type" value="Genomic_DNA"/>
</dbReference>
<organism evidence="1 2">
    <name type="scientific">Parafrankia irregularis</name>
    <dbReference type="NCBI Taxonomy" id="795642"/>
    <lineage>
        <taxon>Bacteria</taxon>
        <taxon>Bacillati</taxon>
        <taxon>Actinomycetota</taxon>
        <taxon>Actinomycetes</taxon>
        <taxon>Frankiales</taxon>
        <taxon>Frankiaceae</taxon>
        <taxon>Parafrankia</taxon>
    </lineage>
</organism>
<dbReference type="Gene3D" id="1.10.3100.20">
    <property type="entry name" value="Protein of unknown function DUF269"/>
    <property type="match status" value="1"/>
</dbReference>
<evidence type="ECO:0000313" key="1">
    <source>
        <dbReference type="EMBL" id="CUU55242.1"/>
    </source>
</evidence>
<protein>
    <submittedName>
        <fullName evidence="1">Probable nitrogen fixation protein</fullName>
    </submittedName>
</protein>
<dbReference type="PIRSF" id="PIRSF005788">
    <property type="entry name" value="NifK"/>
    <property type="match status" value="1"/>
</dbReference>
<dbReference type="NCBIfam" id="TIGR02935">
    <property type="entry name" value="NifX-associated nitrogen fixation protein"/>
    <property type="match status" value="1"/>
</dbReference>